<dbReference type="PANTHER" id="PTHR33257">
    <property type="entry name" value="OS05G0165500 PROTEIN"/>
    <property type="match status" value="1"/>
</dbReference>
<accession>A0A1R3KHA7</accession>
<protein>
    <submittedName>
        <fullName evidence="2">Uncharacterized protein</fullName>
    </submittedName>
</protein>
<name>A0A1R3KHA7_COCAP</name>
<feature type="region of interest" description="Disordered" evidence="1">
    <location>
        <begin position="60"/>
        <end position="91"/>
    </location>
</feature>
<dbReference type="EMBL" id="AWWV01004905">
    <property type="protein sequence ID" value="OMP06471.1"/>
    <property type="molecule type" value="Genomic_DNA"/>
</dbReference>
<dbReference type="STRING" id="210143.A0A1R3KHA7"/>
<dbReference type="OMA" id="ESAQVQC"/>
<evidence type="ECO:0000256" key="1">
    <source>
        <dbReference type="SAM" id="MobiDB-lite"/>
    </source>
</evidence>
<organism evidence="2 3">
    <name type="scientific">Corchorus capsularis</name>
    <name type="common">Jute</name>
    <dbReference type="NCBI Taxonomy" id="210143"/>
    <lineage>
        <taxon>Eukaryota</taxon>
        <taxon>Viridiplantae</taxon>
        <taxon>Streptophyta</taxon>
        <taxon>Embryophyta</taxon>
        <taxon>Tracheophyta</taxon>
        <taxon>Spermatophyta</taxon>
        <taxon>Magnoliopsida</taxon>
        <taxon>eudicotyledons</taxon>
        <taxon>Gunneridae</taxon>
        <taxon>Pentapetalae</taxon>
        <taxon>rosids</taxon>
        <taxon>malvids</taxon>
        <taxon>Malvales</taxon>
        <taxon>Malvaceae</taxon>
        <taxon>Grewioideae</taxon>
        <taxon>Apeibeae</taxon>
        <taxon>Corchorus</taxon>
    </lineage>
</organism>
<evidence type="ECO:0000313" key="3">
    <source>
        <dbReference type="Proteomes" id="UP000188268"/>
    </source>
</evidence>
<proteinExistence type="predicted"/>
<gene>
    <name evidence="2" type="ORF">CCACVL1_01553</name>
</gene>
<dbReference type="AlphaFoldDB" id="A0A1R3KHA7"/>
<dbReference type="Gramene" id="OMP06471">
    <property type="protein sequence ID" value="OMP06471"/>
    <property type="gene ID" value="CCACVL1_01553"/>
</dbReference>
<reference evidence="2 3" key="1">
    <citation type="submission" date="2013-09" db="EMBL/GenBank/DDBJ databases">
        <title>Corchorus capsularis genome sequencing.</title>
        <authorList>
            <person name="Alam M."/>
            <person name="Haque M.S."/>
            <person name="Islam M.S."/>
            <person name="Emdad E.M."/>
            <person name="Islam M.M."/>
            <person name="Ahmed B."/>
            <person name="Halim A."/>
            <person name="Hossen Q.M.M."/>
            <person name="Hossain M.Z."/>
            <person name="Ahmed R."/>
            <person name="Khan M.M."/>
            <person name="Islam R."/>
            <person name="Rashid M.M."/>
            <person name="Khan S.A."/>
            <person name="Rahman M.S."/>
            <person name="Alam M."/>
        </authorList>
    </citation>
    <scope>NUCLEOTIDE SEQUENCE [LARGE SCALE GENOMIC DNA]</scope>
    <source>
        <strain evidence="3">cv. CVL-1</strain>
        <tissue evidence="2">Whole seedling</tissue>
    </source>
</reference>
<sequence length="209" mass="22730">MLSTSPDLPQKNALQIKQDDRFFSRLLSKENSVANPSFRVYYGGVPRSVPFMWESQPGTPKHAFSDTSLPPLTPPPSYYSKSGGAKPTKKHSRSGLLHALFPKIISLKKSAVAASPSSSALSSSSSSSSSLSSSLFLAMSSPKKYYKRNRFSSFDSSRVDDEEDAAVESPTSTLCFAINGKGSIGNKLRGCYGGWRNQKPSYPWDLAKT</sequence>
<dbReference type="PANTHER" id="PTHR33257:SF58">
    <property type="entry name" value="REJ DOMAIN-CONTAINING PROTEIN"/>
    <property type="match status" value="1"/>
</dbReference>
<comment type="caution">
    <text evidence="2">The sequence shown here is derived from an EMBL/GenBank/DDBJ whole genome shotgun (WGS) entry which is preliminary data.</text>
</comment>
<dbReference type="Proteomes" id="UP000188268">
    <property type="component" value="Unassembled WGS sequence"/>
</dbReference>
<keyword evidence="3" id="KW-1185">Reference proteome</keyword>
<dbReference type="OrthoDB" id="691043at2759"/>
<evidence type="ECO:0000313" key="2">
    <source>
        <dbReference type="EMBL" id="OMP06471.1"/>
    </source>
</evidence>